<name>A0A8K0UQE8_9AGAR</name>
<dbReference type="InterPro" id="IPR036047">
    <property type="entry name" value="F-box-like_dom_sf"/>
</dbReference>
<proteinExistence type="predicted"/>
<feature type="domain" description="F-box" evidence="1">
    <location>
        <begin position="78"/>
        <end position="127"/>
    </location>
</feature>
<dbReference type="Pfam" id="PF12937">
    <property type="entry name" value="F-box-like"/>
    <property type="match status" value="1"/>
</dbReference>
<dbReference type="Proteomes" id="UP000813824">
    <property type="component" value="Unassembled WGS sequence"/>
</dbReference>
<accession>A0A8K0UQE8</accession>
<dbReference type="PROSITE" id="PS50181">
    <property type="entry name" value="FBOX"/>
    <property type="match status" value="1"/>
</dbReference>
<evidence type="ECO:0000313" key="2">
    <source>
        <dbReference type="EMBL" id="KAH8101212.1"/>
    </source>
</evidence>
<comment type="caution">
    <text evidence="2">The sequence shown here is derived from an EMBL/GenBank/DDBJ whole genome shotgun (WGS) entry which is preliminary data.</text>
</comment>
<evidence type="ECO:0000259" key="1">
    <source>
        <dbReference type="PROSITE" id="PS50181"/>
    </source>
</evidence>
<gene>
    <name evidence="2" type="ORF">BXZ70DRAFT_1007600</name>
</gene>
<dbReference type="Gene3D" id="1.20.1280.50">
    <property type="match status" value="1"/>
</dbReference>
<reference evidence="2" key="1">
    <citation type="journal article" date="2021" name="New Phytol.">
        <title>Evolutionary innovations through gain and loss of genes in the ectomycorrhizal Boletales.</title>
        <authorList>
            <person name="Wu G."/>
            <person name="Miyauchi S."/>
            <person name="Morin E."/>
            <person name="Kuo A."/>
            <person name="Drula E."/>
            <person name="Varga T."/>
            <person name="Kohler A."/>
            <person name="Feng B."/>
            <person name="Cao Y."/>
            <person name="Lipzen A."/>
            <person name="Daum C."/>
            <person name="Hundley H."/>
            <person name="Pangilinan J."/>
            <person name="Johnson J."/>
            <person name="Barry K."/>
            <person name="LaButti K."/>
            <person name="Ng V."/>
            <person name="Ahrendt S."/>
            <person name="Min B."/>
            <person name="Choi I.G."/>
            <person name="Park H."/>
            <person name="Plett J.M."/>
            <person name="Magnuson J."/>
            <person name="Spatafora J.W."/>
            <person name="Nagy L.G."/>
            <person name="Henrissat B."/>
            <person name="Grigoriev I.V."/>
            <person name="Yang Z.L."/>
            <person name="Xu J."/>
            <person name="Martin F.M."/>
        </authorList>
    </citation>
    <scope>NUCLEOTIDE SEQUENCE</scope>
    <source>
        <strain evidence="2">KKN 215</strain>
    </source>
</reference>
<organism evidence="2 3">
    <name type="scientific">Cristinia sonorae</name>
    <dbReference type="NCBI Taxonomy" id="1940300"/>
    <lineage>
        <taxon>Eukaryota</taxon>
        <taxon>Fungi</taxon>
        <taxon>Dikarya</taxon>
        <taxon>Basidiomycota</taxon>
        <taxon>Agaricomycotina</taxon>
        <taxon>Agaricomycetes</taxon>
        <taxon>Agaricomycetidae</taxon>
        <taxon>Agaricales</taxon>
        <taxon>Pleurotineae</taxon>
        <taxon>Stephanosporaceae</taxon>
        <taxon>Cristinia</taxon>
    </lineage>
</organism>
<protein>
    <recommendedName>
        <fullName evidence="1">F-box domain-containing protein</fullName>
    </recommendedName>
</protein>
<dbReference type="InterPro" id="IPR001810">
    <property type="entry name" value="F-box_dom"/>
</dbReference>
<dbReference type="SUPFAM" id="SSF81383">
    <property type="entry name" value="F-box domain"/>
    <property type="match status" value="1"/>
</dbReference>
<dbReference type="CDD" id="cd09917">
    <property type="entry name" value="F-box_SF"/>
    <property type="match status" value="1"/>
</dbReference>
<evidence type="ECO:0000313" key="3">
    <source>
        <dbReference type="Proteomes" id="UP000813824"/>
    </source>
</evidence>
<dbReference type="EMBL" id="JAEVFJ010000013">
    <property type="protein sequence ID" value="KAH8101212.1"/>
    <property type="molecule type" value="Genomic_DNA"/>
</dbReference>
<keyword evidence="3" id="KW-1185">Reference proteome</keyword>
<dbReference type="OrthoDB" id="3174109at2759"/>
<sequence length="623" mass="70079">MGVVIPKRGVPNPNTVQIACSGLSRSTTCVTDAEPRNKWPQVKTVRATWARIIGAAHRFKLPGRKPHGVPQIYQDGQRSSIDDIPNEILEKILLQTDLQGIGRCRQACKRLNELVGNSTLIQYFLELAINGLVDGPPGGLSVGERLQALRDRRKAWDTMQPTARKVIVSEYRRTAVLITQNHLILIPQPDPSELLATTQPPSPHQGVMTQIASLHRGIPDKTYAFGPLVAEGFIVKAQWDFGEDLLVIIQMKQASMIWLASIYSLRILSFATQSSHPKAIKDTITLDDIRALGMPSCRLRGSQVSFDYIGLELTTRDDERESRFLLVYNWKTGEFILCVKHAASFAFAFATEKYLLVGSIEDPSIDSATLSVLDLSLIQKQATRENHPITLHLTSVKVEEVVCQLQLPNPARADMIRFDLSRRSWRAPNMQVPFHMADDDRLLLISISKNGRGVTILAPLSTILQCIQQAEDEPRKRWFEWPEWGITGTHVLNMAPVSEFSPCGMRILVEGRRGKKQLKSVRSLTVRKHIADIRSGRNPSKHVHFSTQSVWSNSSKRTSRPSIITRLPACYTTIPPQLLEHPTKPKEFTRTQVTLGDDCIIIVFLETNTGGRPRRREYHILSF</sequence>
<dbReference type="AlphaFoldDB" id="A0A8K0UQE8"/>